<dbReference type="SUPFAM" id="SSF56214">
    <property type="entry name" value="4'-phosphopantetheinyl transferase"/>
    <property type="match status" value="1"/>
</dbReference>
<comment type="cofactor">
    <cofactor evidence="3">
        <name>Mg(2+)</name>
        <dbReference type="ChEBI" id="CHEBI:18420"/>
    </cofactor>
</comment>
<feature type="binding site" evidence="2">
    <location>
        <begin position="48"/>
        <end position="49"/>
    </location>
    <ligand>
        <name>CoA</name>
        <dbReference type="ChEBI" id="CHEBI:57287"/>
    </ligand>
</feature>
<dbReference type="Proteomes" id="UP000195880">
    <property type="component" value="Chromosome"/>
</dbReference>
<feature type="binding site" evidence="2">
    <location>
        <position position="119"/>
    </location>
    <ligand>
        <name>CoA</name>
        <dbReference type="ChEBI" id="CHEBI:57287"/>
    </ligand>
</feature>
<evidence type="ECO:0000259" key="5">
    <source>
        <dbReference type="Pfam" id="PF17837"/>
    </source>
</evidence>
<evidence type="ECO:0000256" key="3">
    <source>
        <dbReference type="PIRSR" id="PIRSR603542-2"/>
    </source>
</evidence>
<organism evidence="6 7">
    <name type="scientific">Streptomyces alboflavus</name>
    <dbReference type="NCBI Taxonomy" id="67267"/>
    <lineage>
        <taxon>Bacteria</taxon>
        <taxon>Bacillati</taxon>
        <taxon>Actinomycetota</taxon>
        <taxon>Actinomycetes</taxon>
        <taxon>Kitasatosporales</taxon>
        <taxon>Streptomycetaceae</taxon>
        <taxon>Streptomyces</taxon>
    </lineage>
</organism>
<dbReference type="InterPro" id="IPR003542">
    <property type="entry name" value="Enbac_synth_compD-like"/>
</dbReference>
<feature type="binding site" evidence="2">
    <location>
        <position position="115"/>
    </location>
    <ligand>
        <name>CoA</name>
        <dbReference type="ChEBI" id="CHEBI:57287"/>
    </ligand>
</feature>
<reference evidence="6 7" key="1">
    <citation type="submission" date="2017-05" db="EMBL/GenBank/DDBJ databases">
        <title>Streptomyces alboflavus Genome sequencing and assembly.</title>
        <authorList>
            <person name="Wang Y."/>
            <person name="Du B."/>
            <person name="Ding Y."/>
            <person name="Liu H."/>
            <person name="Hou Q."/>
            <person name="Liu K."/>
            <person name="Wang C."/>
            <person name="Yao L."/>
        </authorList>
    </citation>
    <scope>NUCLEOTIDE SEQUENCE [LARGE SCALE GENOMIC DNA]</scope>
    <source>
        <strain evidence="6 7">MDJK44</strain>
    </source>
</reference>
<sequence>MPSRRGEFTTGRHCAHRALAALGQPAESILPDARGCPEWPGGVVGSITHCDGYRGAAVARTARVRSVGIDATPGEPLPDGVLEAVALPEERRRVGDLLARWPAVRWDRALFSAKESVYKTWYPLLRAPLGFEEADVVFQRPQAPDSGTFTARILPPVRERGFPQELTGRWLARDGLVLTAITLRPAG</sequence>
<feature type="binding site" evidence="2">
    <location>
        <position position="12"/>
    </location>
    <ligand>
        <name>CoA</name>
        <dbReference type="ChEBI" id="CHEBI:57287"/>
    </ligand>
</feature>
<keyword evidence="3" id="KW-0479">Metal-binding</keyword>
<feature type="domain" description="4'-phosphopantetheinyl transferase N-terminal" evidence="5">
    <location>
        <begin position="2"/>
        <end position="59"/>
    </location>
</feature>
<dbReference type="GO" id="GO:0008897">
    <property type="term" value="F:holo-[acyl-carrier-protein] synthase activity"/>
    <property type="evidence" value="ECO:0007669"/>
    <property type="project" value="InterPro"/>
</dbReference>
<evidence type="ECO:0000313" key="7">
    <source>
        <dbReference type="Proteomes" id="UP000195880"/>
    </source>
</evidence>
<dbReference type="KEGG" id="salf:SMD44_07570"/>
<dbReference type="Pfam" id="PF17837">
    <property type="entry name" value="4PPT_N"/>
    <property type="match status" value="1"/>
</dbReference>
<dbReference type="STRING" id="67267.GCA_000716675_05224"/>
<feature type="binding site" evidence="3">
    <location>
        <position position="70"/>
    </location>
    <ligand>
        <name>Mg(2+)</name>
        <dbReference type="ChEBI" id="CHEBI:18420"/>
    </ligand>
</feature>
<keyword evidence="1" id="KW-0808">Transferase</keyword>
<dbReference type="PANTHER" id="PTHR38096:SF1">
    <property type="entry name" value="ENTEROBACTIN SYNTHASE COMPONENT D"/>
    <property type="match status" value="1"/>
</dbReference>
<dbReference type="InterPro" id="IPR008278">
    <property type="entry name" value="4-PPantetheinyl_Trfase_dom"/>
</dbReference>
<evidence type="ECO:0000313" key="6">
    <source>
        <dbReference type="EMBL" id="ARX88083.1"/>
    </source>
</evidence>
<dbReference type="PRINTS" id="PR01399">
    <property type="entry name" value="ENTSNTHTASED"/>
</dbReference>
<evidence type="ECO:0008006" key="8">
    <source>
        <dbReference type="Google" id="ProtNLM"/>
    </source>
</evidence>
<dbReference type="RefSeq" id="WP_237307615.1">
    <property type="nucleotide sequence ID" value="NZ_CP021748.1"/>
</dbReference>
<proteinExistence type="predicted"/>
<dbReference type="AlphaFoldDB" id="A0A1Z1WNS8"/>
<gene>
    <name evidence="6" type="ORF">SMD44_07570</name>
</gene>
<feature type="binding site" evidence="2">
    <location>
        <position position="4"/>
    </location>
    <ligand>
        <name>CoA</name>
        <dbReference type="ChEBI" id="CHEBI:57287"/>
    </ligand>
</feature>
<feature type="binding site" evidence="2">
    <location>
        <position position="70"/>
    </location>
    <ligand>
        <name>CoA</name>
        <dbReference type="ChEBI" id="CHEBI:57287"/>
    </ligand>
</feature>
<keyword evidence="3" id="KW-0460">Magnesium</keyword>
<dbReference type="InterPro" id="IPR037143">
    <property type="entry name" value="4-PPantetheinyl_Trfase_dom_sf"/>
</dbReference>
<feature type="binding site" evidence="2">
    <location>
        <position position="129"/>
    </location>
    <ligand>
        <name>CoA</name>
        <dbReference type="ChEBI" id="CHEBI:57287"/>
    </ligand>
</feature>
<feature type="binding site" evidence="3">
    <location>
        <position position="71"/>
    </location>
    <ligand>
        <name>Mg(2+)</name>
        <dbReference type="ChEBI" id="CHEBI:18420"/>
    </ligand>
</feature>
<dbReference type="GO" id="GO:0000287">
    <property type="term" value="F:magnesium ion binding"/>
    <property type="evidence" value="ECO:0007669"/>
    <property type="project" value="InterPro"/>
</dbReference>
<dbReference type="GO" id="GO:0005886">
    <property type="term" value="C:plasma membrane"/>
    <property type="evidence" value="ECO:0007669"/>
    <property type="project" value="TreeGrafter"/>
</dbReference>
<name>A0A1Z1WNS8_9ACTN</name>
<evidence type="ECO:0000259" key="4">
    <source>
        <dbReference type="Pfam" id="PF01648"/>
    </source>
</evidence>
<dbReference type="InterPro" id="IPR041354">
    <property type="entry name" value="4PPT_N"/>
</dbReference>
<accession>A0A1Z1WNS8</accession>
<feature type="domain" description="4'-phosphopantetheinyl transferase" evidence="4">
    <location>
        <begin position="66"/>
        <end position="145"/>
    </location>
</feature>
<evidence type="ECO:0000256" key="2">
    <source>
        <dbReference type="PIRSR" id="PIRSR603542-1"/>
    </source>
</evidence>
<dbReference type="GO" id="GO:0009366">
    <property type="term" value="C:enterobactin synthetase complex"/>
    <property type="evidence" value="ECO:0007669"/>
    <property type="project" value="InterPro"/>
</dbReference>
<dbReference type="PANTHER" id="PTHR38096">
    <property type="entry name" value="ENTEROBACTIN SYNTHASE COMPONENT D"/>
    <property type="match status" value="1"/>
</dbReference>
<dbReference type="Pfam" id="PF01648">
    <property type="entry name" value="ACPS"/>
    <property type="match status" value="1"/>
</dbReference>
<dbReference type="eggNOG" id="COG2977">
    <property type="taxonomic scope" value="Bacteria"/>
</dbReference>
<evidence type="ECO:0000256" key="1">
    <source>
        <dbReference type="ARBA" id="ARBA00022679"/>
    </source>
</evidence>
<dbReference type="EMBL" id="CP021748">
    <property type="protein sequence ID" value="ARX88083.1"/>
    <property type="molecule type" value="Genomic_DNA"/>
</dbReference>
<keyword evidence="7" id="KW-1185">Reference proteome</keyword>
<dbReference type="GO" id="GO:0009239">
    <property type="term" value="P:enterobactin biosynthetic process"/>
    <property type="evidence" value="ECO:0007669"/>
    <property type="project" value="InterPro"/>
</dbReference>
<protein>
    <recommendedName>
        <fullName evidence="8">4'-phosphopantetheinyl transferase</fullName>
    </recommendedName>
</protein>